<evidence type="ECO:0000256" key="1">
    <source>
        <dbReference type="ARBA" id="ARBA00001954"/>
    </source>
</evidence>
<comment type="cofactor">
    <cofactor evidence="1">
        <name>Fe(2+)</name>
        <dbReference type="ChEBI" id="CHEBI:29033"/>
    </cofactor>
</comment>
<dbReference type="AlphaFoldDB" id="A0A9P6LBA5"/>
<keyword evidence="9" id="KW-0560">Oxidoreductase</keyword>
<comment type="catalytic activity">
    <reaction evidence="15">
        <text>N(6),N(6),N(6)-trimethyl-L-lysine + 2-oxoglutarate + O2 = (3S)-3-hydroxy-N(6),N(6),N(6)-trimethyl-L-lysine + succinate + CO2</text>
        <dbReference type="Rhea" id="RHEA:14181"/>
        <dbReference type="ChEBI" id="CHEBI:15379"/>
        <dbReference type="ChEBI" id="CHEBI:16526"/>
        <dbReference type="ChEBI" id="CHEBI:16810"/>
        <dbReference type="ChEBI" id="CHEBI:30031"/>
        <dbReference type="ChEBI" id="CHEBI:58100"/>
        <dbReference type="ChEBI" id="CHEBI:141499"/>
        <dbReference type="EC" id="1.14.11.8"/>
    </reaction>
</comment>
<evidence type="ECO:0000313" key="18">
    <source>
        <dbReference type="EMBL" id="KAF9790685.1"/>
    </source>
</evidence>
<dbReference type="InterPro" id="IPR010376">
    <property type="entry name" value="GBBH-like_N"/>
</dbReference>
<dbReference type="PANTHER" id="PTHR10696:SF51">
    <property type="entry name" value="TRIMETHYLLYSINE DIOXYGENASE, MITOCHONDRIAL"/>
    <property type="match status" value="1"/>
</dbReference>
<dbReference type="GO" id="GO:0045329">
    <property type="term" value="P:carnitine biosynthetic process"/>
    <property type="evidence" value="ECO:0007669"/>
    <property type="project" value="UniProtKB-KW"/>
</dbReference>
<dbReference type="Gene3D" id="3.30.2020.30">
    <property type="match status" value="1"/>
</dbReference>
<evidence type="ECO:0000256" key="2">
    <source>
        <dbReference type="ARBA" id="ARBA00001961"/>
    </source>
</evidence>
<comment type="cofactor">
    <cofactor evidence="2">
        <name>L-ascorbate</name>
        <dbReference type="ChEBI" id="CHEBI:38290"/>
    </cofactor>
</comment>
<dbReference type="GO" id="GO:0005739">
    <property type="term" value="C:mitochondrion"/>
    <property type="evidence" value="ECO:0007669"/>
    <property type="project" value="TreeGrafter"/>
</dbReference>
<keyword evidence="19" id="KW-1185">Reference proteome</keyword>
<keyword evidence="8" id="KW-0223">Dioxygenase</keyword>
<dbReference type="InterPro" id="IPR042098">
    <property type="entry name" value="TauD-like_sf"/>
</dbReference>
<dbReference type="Gene3D" id="3.60.130.10">
    <property type="entry name" value="Clavaminate synthase-like"/>
    <property type="match status" value="1"/>
</dbReference>
<evidence type="ECO:0000256" key="7">
    <source>
        <dbReference type="ARBA" id="ARBA00022873"/>
    </source>
</evidence>
<evidence type="ECO:0000256" key="14">
    <source>
        <dbReference type="ARBA" id="ARBA00046008"/>
    </source>
</evidence>
<reference evidence="18" key="1">
    <citation type="journal article" date="2020" name="Nat. Commun.">
        <title>Large-scale genome sequencing of mycorrhizal fungi provides insights into the early evolution of symbiotic traits.</title>
        <authorList>
            <person name="Miyauchi S."/>
            <person name="Kiss E."/>
            <person name="Kuo A."/>
            <person name="Drula E."/>
            <person name="Kohler A."/>
            <person name="Sanchez-Garcia M."/>
            <person name="Morin E."/>
            <person name="Andreopoulos B."/>
            <person name="Barry K.W."/>
            <person name="Bonito G."/>
            <person name="Buee M."/>
            <person name="Carver A."/>
            <person name="Chen C."/>
            <person name="Cichocki N."/>
            <person name="Clum A."/>
            <person name="Culley D."/>
            <person name="Crous P.W."/>
            <person name="Fauchery L."/>
            <person name="Girlanda M."/>
            <person name="Hayes R.D."/>
            <person name="Keri Z."/>
            <person name="LaButti K."/>
            <person name="Lipzen A."/>
            <person name="Lombard V."/>
            <person name="Magnuson J."/>
            <person name="Maillard F."/>
            <person name="Murat C."/>
            <person name="Nolan M."/>
            <person name="Ohm R.A."/>
            <person name="Pangilinan J."/>
            <person name="Pereira M.F."/>
            <person name="Perotto S."/>
            <person name="Peter M."/>
            <person name="Pfister S."/>
            <person name="Riley R."/>
            <person name="Sitrit Y."/>
            <person name="Stielow J.B."/>
            <person name="Szollosi G."/>
            <person name="Zifcakova L."/>
            <person name="Stursova M."/>
            <person name="Spatafora J.W."/>
            <person name="Tedersoo L."/>
            <person name="Vaario L.M."/>
            <person name="Yamada A."/>
            <person name="Yan M."/>
            <person name="Wang P."/>
            <person name="Xu J."/>
            <person name="Bruns T."/>
            <person name="Baldrian P."/>
            <person name="Vilgalys R."/>
            <person name="Dunand C."/>
            <person name="Henrissat B."/>
            <person name="Grigoriev I.V."/>
            <person name="Hibbett D."/>
            <person name="Nagy L.G."/>
            <person name="Martin F.M."/>
        </authorList>
    </citation>
    <scope>NUCLEOTIDE SEQUENCE</scope>
    <source>
        <strain evidence="18">UH-Tt-Lm1</strain>
    </source>
</reference>
<dbReference type="NCBIfam" id="TIGR02410">
    <property type="entry name" value="carnitine_TMLD"/>
    <property type="match status" value="1"/>
</dbReference>
<evidence type="ECO:0000259" key="16">
    <source>
        <dbReference type="Pfam" id="PF02668"/>
    </source>
</evidence>
<dbReference type="Pfam" id="PF02668">
    <property type="entry name" value="TauD"/>
    <property type="match status" value="1"/>
</dbReference>
<evidence type="ECO:0000256" key="4">
    <source>
        <dbReference type="ARBA" id="ARBA00008654"/>
    </source>
</evidence>
<dbReference type="Proteomes" id="UP000736335">
    <property type="component" value="Unassembled WGS sequence"/>
</dbReference>
<keyword evidence="7" id="KW-0124">Carnitine biosynthesis</keyword>
<evidence type="ECO:0000256" key="13">
    <source>
        <dbReference type="ARBA" id="ARBA00032283"/>
    </source>
</evidence>
<dbReference type="InterPro" id="IPR003819">
    <property type="entry name" value="TauD/TfdA-like"/>
</dbReference>
<evidence type="ECO:0000256" key="11">
    <source>
        <dbReference type="ARBA" id="ARBA00030363"/>
    </source>
</evidence>
<comment type="function">
    <text evidence="14">Converts trimethyllysine (TML) into hydroxytrimethyllysine (HTML).</text>
</comment>
<keyword evidence="6" id="KW-0479">Metal-binding</keyword>
<dbReference type="Pfam" id="PF06155">
    <property type="entry name" value="GBBH-like_N"/>
    <property type="match status" value="1"/>
</dbReference>
<evidence type="ECO:0000256" key="3">
    <source>
        <dbReference type="ARBA" id="ARBA00005022"/>
    </source>
</evidence>
<evidence type="ECO:0000256" key="8">
    <source>
        <dbReference type="ARBA" id="ARBA00022964"/>
    </source>
</evidence>
<feature type="domain" description="TauD/TfdA-like" evidence="16">
    <location>
        <begin position="101"/>
        <end position="342"/>
    </location>
</feature>
<evidence type="ECO:0000256" key="9">
    <source>
        <dbReference type="ARBA" id="ARBA00023002"/>
    </source>
</evidence>
<protein>
    <recommendedName>
        <fullName evidence="5">trimethyllysine dioxygenase</fullName>
        <ecNumber evidence="5">1.14.11.8</ecNumber>
    </recommendedName>
    <alternativeName>
        <fullName evidence="12">Epsilon-trimethyllysine 2-oxoglutarate dioxygenase</fullName>
    </alternativeName>
    <alternativeName>
        <fullName evidence="11">TML hydroxylase</fullName>
    </alternativeName>
    <alternativeName>
        <fullName evidence="13">TML-alpha-ketoglutarate dioxygenase</fullName>
    </alternativeName>
</protein>
<evidence type="ECO:0000259" key="17">
    <source>
        <dbReference type="Pfam" id="PF06155"/>
    </source>
</evidence>
<dbReference type="EMBL" id="WIUZ02000002">
    <property type="protein sequence ID" value="KAF9790685.1"/>
    <property type="molecule type" value="Genomic_DNA"/>
</dbReference>
<proteinExistence type="inferred from homology"/>
<keyword evidence="10" id="KW-0408">Iron</keyword>
<dbReference type="InterPro" id="IPR038492">
    <property type="entry name" value="GBBH-like_N_sf"/>
</dbReference>
<feature type="domain" description="Gamma-butyrobetaine hydroxylase-like N-terminal" evidence="17">
    <location>
        <begin position="4"/>
        <end position="67"/>
    </location>
</feature>
<dbReference type="InterPro" id="IPR012776">
    <property type="entry name" value="Trimethyllysine_dOase"/>
</dbReference>
<evidence type="ECO:0000256" key="6">
    <source>
        <dbReference type="ARBA" id="ARBA00022723"/>
    </source>
</evidence>
<sequence>MVSHNIWLRDHCRCSECFHPVTKQRLVNTFDIPADIAPLSVESKQYGLEVTWPAPAPHTSIYPWLWLQEHSYDPPARPKLENATDPEKVLWGSNIAQNPPTVTFEEAMTDQGLFEWLSKVDKFGLCLITGVPPTTEGTEKLSERIGFIRETKYGKLWEMTADLAMGDTAYTNVALGAHTDNTYFTDPSGLQLLHVLSHTGGTGGKTLLVDGFHVAATLKERHPESYTLLSTVPIPAHAAGDDGGIYQASPKSGYPTLSHDLVTRELYQVRWNNNDRSVMDHLDPKIVEEWYEAIRIWNRLLKSADSEYWVQLSPGTALIVNNHRVLHGRSSFTGRRWVCGSYIVFDEFKSKLAVLKERFDPDRVTADTRDPSSGSSVWSPAL</sequence>
<evidence type="ECO:0000313" key="19">
    <source>
        <dbReference type="Proteomes" id="UP000736335"/>
    </source>
</evidence>
<name>A0A9P6LBA5_9AGAM</name>
<evidence type="ECO:0000256" key="5">
    <source>
        <dbReference type="ARBA" id="ARBA00012267"/>
    </source>
</evidence>
<dbReference type="FunFam" id="3.60.130.10:FF:000001">
    <property type="entry name" value="Trimethyllysine dioxygenase, mitochondrial"/>
    <property type="match status" value="1"/>
</dbReference>
<evidence type="ECO:0000256" key="12">
    <source>
        <dbReference type="ARBA" id="ARBA00031778"/>
    </source>
</evidence>
<organism evidence="18 19">
    <name type="scientific">Thelephora terrestris</name>
    <dbReference type="NCBI Taxonomy" id="56493"/>
    <lineage>
        <taxon>Eukaryota</taxon>
        <taxon>Fungi</taxon>
        <taxon>Dikarya</taxon>
        <taxon>Basidiomycota</taxon>
        <taxon>Agaricomycotina</taxon>
        <taxon>Agaricomycetes</taxon>
        <taxon>Thelephorales</taxon>
        <taxon>Thelephoraceae</taxon>
        <taxon>Thelephora</taxon>
    </lineage>
</organism>
<dbReference type="SUPFAM" id="SSF51197">
    <property type="entry name" value="Clavaminate synthase-like"/>
    <property type="match status" value="1"/>
</dbReference>
<dbReference type="PANTHER" id="PTHR10696">
    <property type="entry name" value="GAMMA-BUTYROBETAINE HYDROXYLASE-RELATED"/>
    <property type="match status" value="1"/>
</dbReference>
<dbReference type="CDD" id="cd00250">
    <property type="entry name" value="CAS_like"/>
    <property type="match status" value="1"/>
</dbReference>
<evidence type="ECO:0000256" key="10">
    <source>
        <dbReference type="ARBA" id="ARBA00023004"/>
    </source>
</evidence>
<comment type="similarity">
    <text evidence="4">Belongs to the gamma-BBH/TMLD family.</text>
</comment>
<gene>
    <name evidence="18" type="ORF">BJ322DRAFT_1098315</name>
</gene>
<comment type="caution">
    <text evidence="18">The sequence shown here is derived from an EMBL/GenBank/DDBJ whole genome shotgun (WGS) entry which is preliminary data.</text>
</comment>
<dbReference type="EC" id="1.14.11.8" evidence="5"/>
<evidence type="ECO:0000256" key="15">
    <source>
        <dbReference type="ARBA" id="ARBA00049334"/>
    </source>
</evidence>
<dbReference type="InterPro" id="IPR050411">
    <property type="entry name" value="AlphaKG_dependent_hydroxylases"/>
</dbReference>
<dbReference type="GO" id="GO:0005506">
    <property type="term" value="F:iron ion binding"/>
    <property type="evidence" value="ECO:0007669"/>
    <property type="project" value="InterPro"/>
</dbReference>
<comment type="pathway">
    <text evidence="3">Amine and polyamine biosynthesis; carnitine biosynthesis.</text>
</comment>
<accession>A0A9P6LBA5</accession>
<reference evidence="18" key="2">
    <citation type="submission" date="2020-11" db="EMBL/GenBank/DDBJ databases">
        <authorList>
            <consortium name="DOE Joint Genome Institute"/>
            <person name="Kuo A."/>
            <person name="Miyauchi S."/>
            <person name="Kiss E."/>
            <person name="Drula E."/>
            <person name="Kohler A."/>
            <person name="Sanchez-Garcia M."/>
            <person name="Andreopoulos B."/>
            <person name="Barry K.W."/>
            <person name="Bonito G."/>
            <person name="Buee M."/>
            <person name="Carver A."/>
            <person name="Chen C."/>
            <person name="Cichocki N."/>
            <person name="Clum A."/>
            <person name="Culley D."/>
            <person name="Crous P.W."/>
            <person name="Fauchery L."/>
            <person name="Girlanda M."/>
            <person name="Hayes R."/>
            <person name="Keri Z."/>
            <person name="Labutti K."/>
            <person name="Lipzen A."/>
            <person name="Lombard V."/>
            <person name="Magnuson J."/>
            <person name="Maillard F."/>
            <person name="Morin E."/>
            <person name="Murat C."/>
            <person name="Nolan M."/>
            <person name="Ohm R."/>
            <person name="Pangilinan J."/>
            <person name="Pereira M."/>
            <person name="Perotto S."/>
            <person name="Peter M."/>
            <person name="Riley R."/>
            <person name="Sitrit Y."/>
            <person name="Stielow B."/>
            <person name="Szollosi G."/>
            <person name="Zifcakova L."/>
            <person name="Stursova M."/>
            <person name="Spatafora J.W."/>
            <person name="Tedersoo L."/>
            <person name="Vaario L.-M."/>
            <person name="Yamada A."/>
            <person name="Yan M."/>
            <person name="Wang P."/>
            <person name="Xu J."/>
            <person name="Bruns T."/>
            <person name="Baldrian P."/>
            <person name="Vilgalys R."/>
            <person name="Henrissat B."/>
            <person name="Grigoriev I.V."/>
            <person name="Hibbett D."/>
            <person name="Nagy L.G."/>
            <person name="Martin F.M."/>
        </authorList>
    </citation>
    <scope>NUCLEOTIDE SEQUENCE</scope>
    <source>
        <strain evidence="18">UH-Tt-Lm1</strain>
    </source>
</reference>
<dbReference type="FunFam" id="3.30.2020.30:FF:000002">
    <property type="entry name" value="Putative gamma-butyrobetaine dioxygenase"/>
    <property type="match status" value="1"/>
</dbReference>
<dbReference type="OrthoDB" id="408743at2759"/>
<dbReference type="GO" id="GO:0050353">
    <property type="term" value="F:trimethyllysine dioxygenase activity"/>
    <property type="evidence" value="ECO:0007669"/>
    <property type="project" value="UniProtKB-EC"/>
</dbReference>